<evidence type="ECO:0000313" key="1">
    <source>
        <dbReference type="EMBL" id="EDO52895.1"/>
    </source>
</evidence>
<name>A0ABC9N844_BACUC</name>
<dbReference type="AlphaFoldDB" id="A0ABC9N844"/>
<reference evidence="1" key="2">
    <citation type="submission" date="2013-11" db="EMBL/GenBank/DDBJ databases">
        <title>Draft genome sequence of Bacteroides uniformis (ATCC 8492).</title>
        <authorList>
            <person name="Sudarsanam P."/>
            <person name="Ley R."/>
            <person name="Guruge J."/>
            <person name="Turnbaugh P.J."/>
            <person name="Mahowald M."/>
            <person name="Liep D."/>
            <person name="Gordon J."/>
        </authorList>
    </citation>
    <scope>NUCLEOTIDE SEQUENCE</scope>
    <source>
        <strain evidence="1">ATCC 8492</strain>
    </source>
</reference>
<proteinExistence type="predicted"/>
<accession>A0ABC9N844</accession>
<organism evidence="1 2">
    <name type="scientific">Bacteroides uniformis (strain ATCC 8492 / DSM 6597 / CCUG 4942 / CIP 103695 / JCM 5828 / KCTC 5204 / NCTC 13054 / VPI 0061)</name>
    <dbReference type="NCBI Taxonomy" id="411479"/>
    <lineage>
        <taxon>Bacteria</taxon>
        <taxon>Pseudomonadati</taxon>
        <taxon>Bacteroidota</taxon>
        <taxon>Bacteroidia</taxon>
        <taxon>Bacteroidales</taxon>
        <taxon>Bacteroidaceae</taxon>
        <taxon>Bacteroides</taxon>
    </lineage>
</organism>
<dbReference type="Proteomes" id="UP000004110">
    <property type="component" value="Unassembled WGS sequence"/>
</dbReference>
<gene>
    <name evidence="1" type="ORF">BACUNI_03691</name>
</gene>
<protein>
    <submittedName>
        <fullName evidence="1">Uncharacterized protein</fullName>
    </submittedName>
</protein>
<reference evidence="1" key="1">
    <citation type="submission" date="2007-06" db="EMBL/GenBank/DDBJ databases">
        <authorList>
            <person name="Fulton L."/>
            <person name="Clifton S."/>
            <person name="Fulton B."/>
            <person name="Xu J."/>
            <person name="Minx P."/>
            <person name="Pepin K.H."/>
            <person name="Johnson M."/>
            <person name="Thiruvilangam P."/>
            <person name="Bhonagiri V."/>
            <person name="Nash W.E."/>
            <person name="Mardis E.R."/>
            <person name="Wilson R.K."/>
        </authorList>
    </citation>
    <scope>NUCLEOTIDE SEQUENCE [LARGE SCALE GENOMIC DNA]</scope>
    <source>
        <strain evidence="1">ATCC 8492</strain>
    </source>
</reference>
<dbReference type="EMBL" id="AAYH02000047">
    <property type="protein sequence ID" value="EDO52895.1"/>
    <property type="molecule type" value="Genomic_DNA"/>
</dbReference>
<sequence length="35" mass="4237">MLFLLNEPIFCSFKAFGQRVLLSFYLYACFARQWL</sequence>
<evidence type="ECO:0000313" key="2">
    <source>
        <dbReference type="Proteomes" id="UP000004110"/>
    </source>
</evidence>
<keyword evidence="2" id="KW-1185">Reference proteome</keyword>
<comment type="caution">
    <text evidence="1">The sequence shown here is derived from an EMBL/GenBank/DDBJ whole genome shotgun (WGS) entry which is preliminary data.</text>
</comment>